<accession>A0ABP7XK45</accession>
<evidence type="ECO:0000313" key="1">
    <source>
        <dbReference type="EMBL" id="GAA4120222.1"/>
    </source>
</evidence>
<dbReference type="RefSeq" id="WP_344733587.1">
    <property type="nucleotide sequence ID" value="NZ_BAAAZH010000016.1"/>
</dbReference>
<evidence type="ECO:0000313" key="2">
    <source>
        <dbReference type="Proteomes" id="UP001501495"/>
    </source>
</evidence>
<dbReference type="EMBL" id="BAAAZH010000016">
    <property type="protein sequence ID" value="GAA4120222.1"/>
    <property type="molecule type" value="Genomic_DNA"/>
</dbReference>
<proteinExistence type="predicted"/>
<keyword evidence="2" id="KW-1185">Reference proteome</keyword>
<reference evidence="2" key="1">
    <citation type="journal article" date="2019" name="Int. J. Syst. Evol. Microbiol.">
        <title>The Global Catalogue of Microorganisms (GCM) 10K type strain sequencing project: providing services to taxonomists for standard genome sequencing and annotation.</title>
        <authorList>
            <consortium name="The Broad Institute Genomics Platform"/>
            <consortium name="The Broad Institute Genome Sequencing Center for Infectious Disease"/>
            <person name="Wu L."/>
            <person name="Ma J."/>
        </authorList>
    </citation>
    <scope>NUCLEOTIDE SEQUENCE [LARGE SCALE GENOMIC DNA]</scope>
    <source>
        <strain evidence="2">JCM 16703</strain>
    </source>
</reference>
<sequence length="71" mass="7461">MSGEGRAVPFHCPFCGEEDLRPHEIVAPDGSVTSPHGSWECRGCLRAFSLKLLGILRPGGSATGISEGAPR</sequence>
<organism evidence="1 2">
    <name type="scientific">Nocardioides fonticola</name>
    <dbReference type="NCBI Taxonomy" id="450363"/>
    <lineage>
        <taxon>Bacteria</taxon>
        <taxon>Bacillati</taxon>
        <taxon>Actinomycetota</taxon>
        <taxon>Actinomycetes</taxon>
        <taxon>Propionibacteriales</taxon>
        <taxon>Nocardioidaceae</taxon>
        <taxon>Nocardioides</taxon>
    </lineage>
</organism>
<comment type="caution">
    <text evidence="1">The sequence shown here is derived from an EMBL/GenBank/DDBJ whole genome shotgun (WGS) entry which is preliminary data.</text>
</comment>
<protein>
    <recommendedName>
        <fullName evidence="3">Insertion element protein</fullName>
    </recommendedName>
</protein>
<dbReference type="Proteomes" id="UP001501495">
    <property type="component" value="Unassembled WGS sequence"/>
</dbReference>
<evidence type="ECO:0008006" key="3">
    <source>
        <dbReference type="Google" id="ProtNLM"/>
    </source>
</evidence>
<gene>
    <name evidence="1" type="ORF">GCM10022215_23550</name>
</gene>
<name>A0ABP7XK45_9ACTN</name>